<dbReference type="RefSeq" id="WP_071468694.1">
    <property type="nucleotide sequence ID" value="NZ_MEHT01000007.1"/>
</dbReference>
<evidence type="ECO:0000256" key="1">
    <source>
        <dbReference type="SAM" id="Phobius"/>
    </source>
</evidence>
<accession>A0A2W7S6F9</accession>
<keyword evidence="1" id="KW-1133">Transmembrane helix</keyword>
<proteinExistence type="predicted"/>
<evidence type="ECO:0000313" key="2">
    <source>
        <dbReference type="EMBL" id="PZX46122.1"/>
    </source>
</evidence>
<comment type="caution">
    <text evidence="2">The sequence shown here is derived from an EMBL/GenBank/DDBJ whole genome shotgun (WGS) entry which is preliminary data.</text>
</comment>
<sequence>MLVPYQQIRRKLHWQMRQIVMAALGAAFLLAGGGFLVAAGWMVIAQEFSPLVANLACGAILSGVGLIVLAARGRGAPEIPTIDQQLRANAARGEHYQPKGEFPALMEAFLFGVSVYTQVRNRKRERPRK</sequence>
<feature type="transmembrane region" description="Helical" evidence="1">
    <location>
        <begin position="51"/>
        <end position="71"/>
    </location>
</feature>
<evidence type="ECO:0000313" key="3">
    <source>
        <dbReference type="Proteomes" id="UP000249364"/>
    </source>
</evidence>
<dbReference type="AlphaFoldDB" id="A0A2W7S6F9"/>
<feature type="transmembrane region" description="Helical" evidence="1">
    <location>
        <begin position="20"/>
        <end position="45"/>
    </location>
</feature>
<keyword evidence="1" id="KW-0812">Transmembrane</keyword>
<dbReference type="EMBL" id="QKZQ01000004">
    <property type="protein sequence ID" value="PZX46122.1"/>
    <property type="molecule type" value="Genomic_DNA"/>
</dbReference>
<dbReference type="Proteomes" id="UP000249364">
    <property type="component" value="Unassembled WGS sequence"/>
</dbReference>
<keyword evidence="3" id="KW-1185">Reference proteome</keyword>
<gene>
    <name evidence="2" type="ORF">LY56_01092</name>
</gene>
<keyword evidence="1" id="KW-0472">Membrane</keyword>
<dbReference type="OrthoDB" id="7874804at2"/>
<organism evidence="2 3">
    <name type="scientific">Roseinatronobacter thiooxidans</name>
    <dbReference type="NCBI Taxonomy" id="121821"/>
    <lineage>
        <taxon>Bacteria</taxon>
        <taxon>Pseudomonadati</taxon>
        <taxon>Pseudomonadota</taxon>
        <taxon>Alphaproteobacteria</taxon>
        <taxon>Rhodobacterales</taxon>
        <taxon>Paracoccaceae</taxon>
        <taxon>Roseinatronobacter</taxon>
    </lineage>
</organism>
<reference evidence="2 3" key="1">
    <citation type="submission" date="2018-06" db="EMBL/GenBank/DDBJ databases">
        <title>Genomic Encyclopedia of Archaeal and Bacterial Type Strains, Phase II (KMG-II): from individual species to whole genera.</title>
        <authorList>
            <person name="Goeker M."/>
        </authorList>
    </citation>
    <scope>NUCLEOTIDE SEQUENCE [LARGE SCALE GENOMIC DNA]</scope>
    <source>
        <strain evidence="2 3">DSM 13087</strain>
    </source>
</reference>
<protein>
    <submittedName>
        <fullName evidence="2">Uncharacterized protein</fullName>
    </submittedName>
</protein>
<name>A0A2W7S6F9_9RHOB</name>